<evidence type="ECO:0000313" key="1">
    <source>
        <dbReference type="EMBL" id="PPD57702.1"/>
    </source>
</evidence>
<dbReference type="OrthoDB" id="599464at2"/>
<gene>
    <name evidence="1" type="ORF">JP09_008150</name>
</gene>
<comment type="caution">
    <text evidence="1">The sequence shown here is derived from an EMBL/GenBank/DDBJ whole genome shotgun (WGS) entry which is preliminary data.</text>
</comment>
<organism evidence="1 2">
    <name type="scientific">Dehalogenimonas etheniformans</name>
    <dbReference type="NCBI Taxonomy" id="1536648"/>
    <lineage>
        <taxon>Bacteria</taxon>
        <taxon>Bacillati</taxon>
        <taxon>Chloroflexota</taxon>
        <taxon>Dehalococcoidia</taxon>
        <taxon>Dehalococcoidales</taxon>
        <taxon>Dehalococcoidaceae</taxon>
        <taxon>Dehalogenimonas</taxon>
    </lineage>
</organism>
<name>A0A2P5P5Y0_9CHLR</name>
<dbReference type="Proteomes" id="UP000235653">
    <property type="component" value="Unassembled WGS sequence"/>
</dbReference>
<keyword evidence="2" id="KW-1185">Reference proteome</keyword>
<protein>
    <submittedName>
        <fullName evidence="1">Uncharacterized protein</fullName>
    </submittedName>
</protein>
<evidence type="ECO:0000313" key="2">
    <source>
        <dbReference type="Proteomes" id="UP000235653"/>
    </source>
</evidence>
<sequence>MKKISKILIAAVLGFTLTLAGAISVSATDLEGLTPGFWKNHTEAWADTGFSPTDQIGSIFNVPDEYNLDDFTLLEALSFGGGKGEIGAAKILLRASVAAILNAGDPDIKYYYLLSSIYSNTNAELNSHNRADMLWLAGVWDSYNNFGLH</sequence>
<dbReference type="RefSeq" id="WP_102330713.1">
    <property type="nucleotide sequence ID" value="NZ_CP058566.2"/>
</dbReference>
<proteinExistence type="predicted"/>
<dbReference type="EMBL" id="JQAN02000011">
    <property type="protein sequence ID" value="PPD57702.1"/>
    <property type="molecule type" value="Genomic_DNA"/>
</dbReference>
<reference evidence="1 2" key="1">
    <citation type="journal article" date="2017" name="ISME J.">
        <title>Grape pomace compost harbors organohalide-respiring Dehalogenimonas species with novel reductive dehalogenase genes.</title>
        <authorList>
            <person name="Yang Y."/>
            <person name="Higgins S.A."/>
            <person name="Yan J."/>
            <person name="Simsir B."/>
            <person name="Chourey K."/>
            <person name="Iyer R."/>
            <person name="Hettich R.L."/>
            <person name="Baldwin B."/>
            <person name="Ogles D.M."/>
            <person name="Loffler F.E."/>
        </authorList>
    </citation>
    <scope>NUCLEOTIDE SEQUENCE [LARGE SCALE GENOMIC DNA]</scope>
    <source>
        <strain evidence="1 2">GP</strain>
    </source>
</reference>
<dbReference type="AlphaFoldDB" id="A0A2P5P5Y0"/>
<accession>A0A2P5P5Y0</accession>